<dbReference type="EMBL" id="CP003539">
    <property type="protein sequence ID" value="AFX99353.1"/>
    <property type="molecule type" value="Genomic_DNA"/>
</dbReference>
<gene>
    <name evidence="1" type="ORF">A1OE_1175</name>
</gene>
<dbReference type="HOGENOM" id="CLU_3041483_0_0_5"/>
<reference evidence="1 2" key="1">
    <citation type="journal article" date="2012" name="Proc. Natl. Acad. Sci. U.S.A.">
        <title>Genome streamlining and chemical defense in a coral reef symbiosis.</title>
        <authorList>
            <person name="Kwan J.C."/>
            <person name="Donia M.S."/>
            <person name="Han A.W."/>
            <person name="Hirose E."/>
            <person name="Haygood M.G."/>
            <person name="Schmidt E.W."/>
        </authorList>
    </citation>
    <scope>NUCLEOTIDE SEQUENCE [LARGE SCALE GENOMIC DNA]</scope>
    <source>
        <strain evidence="1 2">L2</strain>
    </source>
</reference>
<keyword evidence="2" id="KW-1185">Reference proteome</keyword>
<organism evidence="1 2">
    <name type="scientific">Candidatus Endolissoclinum faulkneri L2</name>
    <dbReference type="NCBI Taxonomy" id="1193729"/>
    <lineage>
        <taxon>Bacteria</taxon>
        <taxon>Pseudomonadati</taxon>
        <taxon>Pseudomonadota</taxon>
        <taxon>Alphaproteobacteria</taxon>
        <taxon>Rhodospirillales</taxon>
        <taxon>Rhodospirillaceae</taxon>
        <taxon>Candidatus Endolissoclinum</taxon>
    </lineage>
</organism>
<dbReference type="AlphaFoldDB" id="K7Z5L9"/>
<protein>
    <submittedName>
        <fullName evidence="1">Uncharacterized protein</fullName>
    </submittedName>
</protein>
<name>K7Z5L9_9PROT</name>
<evidence type="ECO:0000313" key="1">
    <source>
        <dbReference type="EMBL" id="AFX99353.1"/>
    </source>
</evidence>
<evidence type="ECO:0000313" key="2">
    <source>
        <dbReference type="Proteomes" id="UP000010077"/>
    </source>
</evidence>
<accession>K7Z5L9</accession>
<proteinExistence type="predicted"/>
<dbReference type="KEGG" id="thal:A1OE_1175"/>
<sequence>MLLILKQVQYNNNNHKINITTIFSIKLQSITTSPLAYKSSVLTLKSCIKQLVKL</sequence>
<dbReference type="Proteomes" id="UP000010077">
    <property type="component" value="Chromosome"/>
</dbReference>